<sequence>MSKRPPNHKAKLSDDRTSTELDPKMLNIAAGGHFYERAKSRRNRHREVFATGAGRAVTEEAVPLGLKRKNSGDGVREALARLRAGNDGVGDLVEARVSVEVDGAKKSAAARSSLTSSATNKRLKAGNGIANNRDENKDGTATISEKVSNSRKCDCSDDVIDLTED</sequence>
<organism evidence="2 3">
    <name type="scientific">Cyclotella atomus</name>
    <dbReference type="NCBI Taxonomy" id="382360"/>
    <lineage>
        <taxon>Eukaryota</taxon>
        <taxon>Sar</taxon>
        <taxon>Stramenopiles</taxon>
        <taxon>Ochrophyta</taxon>
        <taxon>Bacillariophyta</taxon>
        <taxon>Coscinodiscophyceae</taxon>
        <taxon>Thalassiosirophycidae</taxon>
        <taxon>Stephanodiscales</taxon>
        <taxon>Stephanodiscaceae</taxon>
        <taxon>Cyclotella</taxon>
    </lineage>
</organism>
<evidence type="ECO:0000256" key="1">
    <source>
        <dbReference type="SAM" id="MobiDB-lite"/>
    </source>
</evidence>
<evidence type="ECO:0000313" key="2">
    <source>
        <dbReference type="EMBL" id="KAL3777433.1"/>
    </source>
</evidence>
<name>A0ABD3NNG7_9STRA</name>
<accession>A0ABD3NNG7</accession>
<comment type="caution">
    <text evidence="2">The sequence shown here is derived from an EMBL/GenBank/DDBJ whole genome shotgun (WGS) entry which is preliminary data.</text>
</comment>
<feature type="compositionally biased region" description="Low complexity" evidence="1">
    <location>
        <begin position="106"/>
        <end position="119"/>
    </location>
</feature>
<feature type="region of interest" description="Disordered" evidence="1">
    <location>
        <begin position="102"/>
        <end position="148"/>
    </location>
</feature>
<feature type="region of interest" description="Disordered" evidence="1">
    <location>
        <begin position="1"/>
        <end position="21"/>
    </location>
</feature>
<dbReference type="Proteomes" id="UP001530400">
    <property type="component" value="Unassembled WGS sequence"/>
</dbReference>
<evidence type="ECO:0000313" key="3">
    <source>
        <dbReference type="Proteomes" id="UP001530400"/>
    </source>
</evidence>
<protein>
    <submittedName>
        <fullName evidence="2">Uncharacterized protein</fullName>
    </submittedName>
</protein>
<feature type="compositionally biased region" description="Basic and acidic residues" evidence="1">
    <location>
        <begin position="11"/>
        <end position="21"/>
    </location>
</feature>
<gene>
    <name evidence="2" type="ORF">ACHAWO_004717</name>
</gene>
<proteinExistence type="predicted"/>
<dbReference type="EMBL" id="JALLPJ020001045">
    <property type="protein sequence ID" value="KAL3777433.1"/>
    <property type="molecule type" value="Genomic_DNA"/>
</dbReference>
<dbReference type="AlphaFoldDB" id="A0ABD3NNG7"/>
<feature type="compositionally biased region" description="Basic residues" evidence="1">
    <location>
        <begin position="1"/>
        <end position="10"/>
    </location>
</feature>
<reference evidence="2 3" key="1">
    <citation type="submission" date="2024-10" db="EMBL/GenBank/DDBJ databases">
        <title>Updated reference genomes for cyclostephanoid diatoms.</title>
        <authorList>
            <person name="Roberts W.R."/>
            <person name="Alverson A.J."/>
        </authorList>
    </citation>
    <scope>NUCLEOTIDE SEQUENCE [LARGE SCALE GENOMIC DNA]</scope>
    <source>
        <strain evidence="2 3">AJA010-31</strain>
    </source>
</reference>
<keyword evidence="3" id="KW-1185">Reference proteome</keyword>